<name>A0ABW3HMC6_9BACL</name>
<dbReference type="Gene3D" id="2.60.120.620">
    <property type="entry name" value="q2cbj1_9rhob like domain"/>
    <property type="match status" value="1"/>
</dbReference>
<dbReference type="InterPro" id="IPR008775">
    <property type="entry name" value="Phytyl_CoA_dOase-like"/>
</dbReference>
<keyword evidence="2" id="KW-1185">Reference proteome</keyword>
<dbReference type="PANTHER" id="PTHR20883">
    <property type="entry name" value="PHYTANOYL-COA DIOXYGENASE DOMAIN CONTAINING 1"/>
    <property type="match status" value="1"/>
</dbReference>
<evidence type="ECO:0000313" key="2">
    <source>
        <dbReference type="Proteomes" id="UP001596989"/>
    </source>
</evidence>
<dbReference type="EMBL" id="JBHTJZ010000005">
    <property type="protein sequence ID" value="MFD0958681.1"/>
    <property type="molecule type" value="Genomic_DNA"/>
</dbReference>
<proteinExistence type="predicted"/>
<gene>
    <name evidence="1" type="ORF">ACFQ2I_04695</name>
</gene>
<accession>A0ABW3HMC6</accession>
<evidence type="ECO:0000313" key="1">
    <source>
        <dbReference type="EMBL" id="MFD0958681.1"/>
    </source>
</evidence>
<comment type="caution">
    <text evidence="1">The sequence shown here is derived from an EMBL/GenBank/DDBJ whole genome shotgun (WGS) entry which is preliminary data.</text>
</comment>
<dbReference type="Pfam" id="PF05721">
    <property type="entry name" value="PhyH"/>
    <property type="match status" value="1"/>
</dbReference>
<reference evidence="2" key="1">
    <citation type="journal article" date="2019" name="Int. J. Syst. Evol. Microbiol.">
        <title>The Global Catalogue of Microorganisms (GCM) 10K type strain sequencing project: providing services to taxonomists for standard genome sequencing and annotation.</title>
        <authorList>
            <consortium name="The Broad Institute Genomics Platform"/>
            <consortium name="The Broad Institute Genome Sequencing Center for Infectious Disease"/>
            <person name="Wu L."/>
            <person name="Ma J."/>
        </authorList>
    </citation>
    <scope>NUCLEOTIDE SEQUENCE [LARGE SCALE GENOMIC DNA]</scope>
    <source>
        <strain evidence="2">CCUG 59129</strain>
    </source>
</reference>
<protein>
    <submittedName>
        <fullName evidence="1">Phytanoyl-CoA dioxygenase family protein</fullName>
    </submittedName>
</protein>
<dbReference type="SUPFAM" id="SSF51197">
    <property type="entry name" value="Clavaminate synthase-like"/>
    <property type="match status" value="1"/>
</dbReference>
<sequence length="278" mass="31149">MLTQEQVQAYKRDGYLVIENILSDAEVELYRELTDSSSISSLREELQEKDKEATVHMLGLTSMSSLFLDLARHPAIVSRIQALLGPDIQLQHSKLATKPAAKGKGIFPWHQDYMFYPHTNTDILSVMIMLDDATVENGCMQMVKGSHKLGPLDHTKDGYFTGACTESCYWEDERQVVNIMPRAGGISIHHGLTLHGSGPNLSGHSRRGIVFSYRADDAYQLADGVWSDTGVLISGQRHERVRCDAGVVRLPRTLRYPGYPFGHAWNQEGDMAKQDREC</sequence>
<keyword evidence="1" id="KW-0560">Oxidoreductase</keyword>
<dbReference type="Proteomes" id="UP001596989">
    <property type="component" value="Unassembled WGS sequence"/>
</dbReference>
<dbReference type="GO" id="GO:0051213">
    <property type="term" value="F:dioxygenase activity"/>
    <property type="evidence" value="ECO:0007669"/>
    <property type="project" value="UniProtKB-KW"/>
</dbReference>
<dbReference type="RefSeq" id="WP_377562495.1">
    <property type="nucleotide sequence ID" value="NZ_JBHTJZ010000005.1"/>
</dbReference>
<dbReference type="PANTHER" id="PTHR20883:SF48">
    <property type="entry name" value="ECTOINE DIOXYGENASE"/>
    <property type="match status" value="1"/>
</dbReference>
<keyword evidence="1" id="KW-0223">Dioxygenase</keyword>
<organism evidence="1 2">
    <name type="scientific">Paenibacillus chungangensis</name>
    <dbReference type="NCBI Taxonomy" id="696535"/>
    <lineage>
        <taxon>Bacteria</taxon>
        <taxon>Bacillati</taxon>
        <taxon>Bacillota</taxon>
        <taxon>Bacilli</taxon>
        <taxon>Bacillales</taxon>
        <taxon>Paenibacillaceae</taxon>
        <taxon>Paenibacillus</taxon>
    </lineage>
</organism>